<protein>
    <recommendedName>
        <fullName evidence="2">DUF3127 domain-containing protein</fullName>
    </recommendedName>
</protein>
<gene>
    <name evidence="1" type="ORF">EVA_06510</name>
</gene>
<dbReference type="Pfam" id="PF11325">
    <property type="entry name" value="DUF3127"/>
    <property type="match status" value="1"/>
</dbReference>
<dbReference type="InterPro" id="IPR021474">
    <property type="entry name" value="DUF3127"/>
</dbReference>
<proteinExistence type="predicted"/>
<organism evidence="1">
    <name type="scientific">gut metagenome</name>
    <dbReference type="NCBI Taxonomy" id="749906"/>
    <lineage>
        <taxon>unclassified sequences</taxon>
        <taxon>metagenomes</taxon>
        <taxon>organismal metagenomes</taxon>
    </lineage>
</organism>
<comment type="caution">
    <text evidence="1">The sequence shown here is derived from an EMBL/GenBank/DDBJ whole genome shotgun (WGS) entry which is preliminary data.</text>
</comment>
<dbReference type="AlphaFoldDB" id="J9GS13"/>
<evidence type="ECO:0008006" key="2">
    <source>
        <dbReference type="Google" id="ProtNLM"/>
    </source>
</evidence>
<name>J9GS13_9ZZZZ</name>
<accession>J9GS13</accession>
<reference evidence="1" key="1">
    <citation type="journal article" date="2012" name="PLoS ONE">
        <title>Gene sets for utilization of primary and secondary nutrition supplies in the distal gut of endangered iberian lynx.</title>
        <authorList>
            <person name="Alcaide M."/>
            <person name="Messina E."/>
            <person name="Richter M."/>
            <person name="Bargiela R."/>
            <person name="Peplies J."/>
            <person name="Huws S.A."/>
            <person name="Newbold C.J."/>
            <person name="Golyshin P.N."/>
            <person name="Simon M.A."/>
            <person name="Lopez G."/>
            <person name="Yakimov M.M."/>
            <person name="Ferrer M."/>
        </authorList>
    </citation>
    <scope>NUCLEOTIDE SEQUENCE</scope>
</reference>
<dbReference type="EMBL" id="AMCI01001487">
    <property type="protein sequence ID" value="EJX05383.1"/>
    <property type="molecule type" value="Genomic_DNA"/>
</dbReference>
<sequence length="134" mass="14593">MEISGKIIAALEPRGGVSQRTGNTWKMQEFVIETHEQYPKHCVFTIFGEDKLRDFNIQVGEELTVSFDIDAHEYQGRWFNDIRAWRVQRGVVDPNASVAGFSAAAAAPTAAPAQAAIPSPSVAASEGTADDLPF</sequence>
<evidence type="ECO:0000313" key="1">
    <source>
        <dbReference type="EMBL" id="EJX05383.1"/>
    </source>
</evidence>